<name>A0AAN9ECH3_CROPI</name>
<dbReference type="EMBL" id="JAYWIO010000007">
    <property type="protein sequence ID" value="KAK7253054.1"/>
    <property type="molecule type" value="Genomic_DNA"/>
</dbReference>
<sequence length="84" mass="9292">MGKGSPYKSKISVMAASLYEGWYKASPTSFSIYHHHPPLPLPSTLIHFLSHPSIKAVSTGFYGGNESSYVPPYNIRKPKPEVEV</sequence>
<protein>
    <submittedName>
        <fullName evidence="1">Uncharacterized protein</fullName>
    </submittedName>
</protein>
<keyword evidence="2" id="KW-1185">Reference proteome</keyword>
<gene>
    <name evidence="1" type="ORF">RIF29_37453</name>
</gene>
<evidence type="ECO:0000313" key="1">
    <source>
        <dbReference type="EMBL" id="KAK7253054.1"/>
    </source>
</evidence>
<proteinExistence type="predicted"/>
<organism evidence="1 2">
    <name type="scientific">Crotalaria pallida</name>
    <name type="common">Smooth rattlebox</name>
    <name type="synonym">Crotalaria striata</name>
    <dbReference type="NCBI Taxonomy" id="3830"/>
    <lineage>
        <taxon>Eukaryota</taxon>
        <taxon>Viridiplantae</taxon>
        <taxon>Streptophyta</taxon>
        <taxon>Embryophyta</taxon>
        <taxon>Tracheophyta</taxon>
        <taxon>Spermatophyta</taxon>
        <taxon>Magnoliopsida</taxon>
        <taxon>eudicotyledons</taxon>
        <taxon>Gunneridae</taxon>
        <taxon>Pentapetalae</taxon>
        <taxon>rosids</taxon>
        <taxon>fabids</taxon>
        <taxon>Fabales</taxon>
        <taxon>Fabaceae</taxon>
        <taxon>Papilionoideae</taxon>
        <taxon>50 kb inversion clade</taxon>
        <taxon>genistoids sensu lato</taxon>
        <taxon>core genistoids</taxon>
        <taxon>Crotalarieae</taxon>
        <taxon>Crotalaria</taxon>
    </lineage>
</organism>
<evidence type="ECO:0000313" key="2">
    <source>
        <dbReference type="Proteomes" id="UP001372338"/>
    </source>
</evidence>
<accession>A0AAN9ECH3</accession>
<dbReference type="Proteomes" id="UP001372338">
    <property type="component" value="Unassembled WGS sequence"/>
</dbReference>
<dbReference type="AlphaFoldDB" id="A0AAN9ECH3"/>
<comment type="caution">
    <text evidence="1">The sequence shown here is derived from an EMBL/GenBank/DDBJ whole genome shotgun (WGS) entry which is preliminary data.</text>
</comment>
<reference evidence="1 2" key="1">
    <citation type="submission" date="2024-01" db="EMBL/GenBank/DDBJ databases">
        <title>The genomes of 5 underutilized Papilionoideae crops provide insights into root nodulation and disease resistanc.</title>
        <authorList>
            <person name="Yuan L."/>
        </authorList>
    </citation>
    <scope>NUCLEOTIDE SEQUENCE [LARGE SCALE GENOMIC DNA]</scope>
    <source>
        <strain evidence="1">ZHUSHIDOU_FW_LH</strain>
        <tissue evidence="1">Leaf</tissue>
    </source>
</reference>